<keyword evidence="1" id="KW-0472">Membrane</keyword>
<dbReference type="Proteomes" id="UP000586042">
    <property type="component" value="Unassembled WGS sequence"/>
</dbReference>
<gene>
    <name evidence="2" type="ORF">HTZ77_03845</name>
</gene>
<name>A0A7Y6M100_9ACTN</name>
<dbReference type="EMBL" id="JABWGN010000002">
    <property type="protein sequence ID" value="NUW30557.1"/>
    <property type="molecule type" value="Genomic_DNA"/>
</dbReference>
<dbReference type="RefSeq" id="WP_175588041.1">
    <property type="nucleotide sequence ID" value="NZ_JABWGN010000002.1"/>
</dbReference>
<evidence type="ECO:0000313" key="2">
    <source>
        <dbReference type="EMBL" id="NUW30557.1"/>
    </source>
</evidence>
<proteinExistence type="predicted"/>
<dbReference type="AlphaFoldDB" id="A0A7Y6M100"/>
<protein>
    <submittedName>
        <fullName evidence="2">Uncharacterized protein</fullName>
    </submittedName>
</protein>
<evidence type="ECO:0000256" key="1">
    <source>
        <dbReference type="SAM" id="Phobius"/>
    </source>
</evidence>
<reference evidence="2 3" key="1">
    <citation type="submission" date="2020-06" db="EMBL/GenBank/DDBJ databases">
        <title>Nonomuraea sp. SMC257, a novel actinomycete isolated from soil.</title>
        <authorList>
            <person name="Chanama M."/>
        </authorList>
    </citation>
    <scope>NUCLEOTIDE SEQUENCE [LARGE SCALE GENOMIC DNA]</scope>
    <source>
        <strain evidence="2 3">SMC257</strain>
    </source>
</reference>
<sequence length="60" mass="6653">MARAVDMCLYAFGGVSLWFGYLVSPLRYDAVGPGADSPPYLPTVHEPRRHTVRSMPPSMK</sequence>
<comment type="caution">
    <text evidence="2">The sequence shown here is derived from an EMBL/GenBank/DDBJ whole genome shotgun (WGS) entry which is preliminary data.</text>
</comment>
<keyword evidence="3" id="KW-1185">Reference proteome</keyword>
<keyword evidence="1" id="KW-1133">Transmembrane helix</keyword>
<accession>A0A7Y6M100</accession>
<keyword evidence="1" id="KW-0812">Transmembrane</keyword>
<organism evidence="2 3">
    <name type="scientific">Nonomuraea montanisoli</name>
    <dbReference type="NCBI Taxonomy" id="2741721"/>
    <lineage>
        <taxon>Bacteria</taxon>
        <taxon>Bacillati</taxon>
        <taxon>Actinomycetota</taxon>
        <taxon>Actinomycetes</taxon>
        <taxon>Streptosporangiales</taxon>
        <taxon>Streptosporangiaceae</taxon>
        <taxon>Nonomuraea</taxon>
    </lineage>
</organism>
<feature type="transmembrane region" description="Helical" evidence="1">
    <location>
        <begin position="7"/>
        <end position="24"/>
    </location>
</feature>
<evidence type="ECO:0000313" key="3">
    <source>
        <dbReference type="Proteomes" id="UP000586042"/>
    </source>
</evidence>